<dbReference type="Proteomes" id="UP000652761">
    <property type="component" value="Unassembled WGS sequence"/>
</dbReference>
<dbReference type="AlphaFoldDB" id="A0A843V2Z6"/>
<protein>
    <submittedName>
        <fullName evidence="2">Uncharacterized protein</fullName>
    </submittedName>
</protein>
<feature type="transmembrane region" description="Helical" evidence="1">
    <location>
        <begin position="409"/>
        <end position="428"/>
    </location>
</feature>
<sequence>MNATCVKATCQVSRSPEAPARATRGLAPVGLSEVLSELLRRQRVGVSRSCWERDRDLVAFSGGGGLPPAIRRCGVAGSSCGAAARAWSEEEAANQCEGPFVGWFLRSKGSACDRDRVAVAIPVWRRRATCRLRVATGWPSRSPLPFSFEFCSEGGTLAVAFGVATGQSSRSTFWGSDDALVAFSPLCRLAAGQWPRLSVVARRVRAVAARLALDSLVVVFLVWRTLASQSKCGALRAVLHRWSSAATLVCGRCQPGADWLRALAEVHRLVALCSGGGFPELFVVVLSGALVVLVEDRPLSLLAEVLPRSALCLFRATVVLPLRFEVFRLVGLHSGEVLPGWLLGLLVEFAWALSVKGSCPWLCVWLLRWPACLVSHSGLVSAVGVWLAVLLVEASVLHCGFPSRAWKRLVACVSPSSTFVGLLKVVMLHCGVVSSRCASVGASCFGVIFGADMVVALLKKLSASRVLLLWVSGGESPSVGPVLSWAGGAVACAALSAFLRCIMSLCLKGAGVGMACCALSGLRFFVCGFRLTPPYFLQLGARRRGSSVSDGLRRRLWRRVVVSSSESERFYIALACLGLAPDDLPYPARSWKLQLLDYLQPDGPLGSNRYPIEPEQGGGDRFELGTQVSHFKETIIEQDVGRSPIVNKDTVYRVAIDVDMDDQNSNGIVPYL</sequence>
<evidence type="ECO:0000256" key="1">
    <source>
        <dbReference type="SAM" id="Phobius"/>
    </source>
</evidence>
<reference evidence="2" key="1">
    <citation type="submission" date="2017-07" db="EMBL/GenBank/DDBJ databases">
        <title>Taro Niue Genome Assembly and Annotation.</title>
        <authorList>
            <person name="Atibalentja N."/>
            <person name="Keating K."/>
            <person name="Fields C.J."/>
        </authorList>
    </citation>
    <scope>NUCLEOTIDE SEQUENCE</scope>
    <source>
        <strain evidence="2">Niue_2</strain>
        <tissue evidence="2">Leaf</tissue>
    </source>
</reference>
<proteinExistence type="predicted"/>
<keyword evidence="1" id="KW-0812">Transmembrane</keyword>
<keyword evidence="1" id="KW-0472">Membrane</keyword>
<evidence type="ECO:0000313" key="2">
    <source>
        <dbReference type="EMBL" id="MQL90245.1"/>
    </source>
</evidence>
<dbReference type="EMBL" id="NMUH01001224">
    <property type="protein sequence ID" value="MQL90245.1"/>
    <property type="molecule type" value="Genomic_DNA"/>
</dbReference>
<keyword evidence="1" id="KW-1133">Transmembrane helix</keyword>
<accession>A0A843V2Z6</accession>
<keyword evidence="3" id="KW-1185">Reference proteome</keyword>
<evidence type="ECO:0000313" key="3">
    <source>
        <dbReference type="Proteomes" id="UP000652761"/>
    </source>
</evidence>
<feature type="transmembrane region" description="Helical" evidence="1">
    <location>
        <begin position="373"/>
        <end position="397"/>
    </location>
</feature>
<feature type="transmembrane region" description="Helical" evidence="1">
    <location>
        <begin position="269"/>
        <end position="293"/>
    </location>
</feature>
<organism evidence="2 3">
    <name type="scientific">Colocasia esculenta</name>
    <name type="common">Wild taro</name>
    <name type="synonym">Arum esculentum</name>
    <dbReference type="NCBI Taxonomy" id="4460"/>
    <lineage>
        <taxon>Eukaryota</taxon>
        <taxon>Viridiplantae</taxon>
        <taxon>Streptophyta</taxon>
        <taxon>Embryophyta</taxon>
        <taxon>Tracheophyta</taxon>
        <taxon>Spermatophyta</taxon>
        <taxon>Magnoliopsida</taxon>
        <taxon>Liliopsida</taxon>
        <taxon>Araceae</taxon>
        <taxon>Aroideae</taxon>
        <taxon>Colocasieae</taxon>
        <taxon>Colocasia</taxon>
    </lineage>
</organism>
<name>A0A843V2Z6_COLES</name>
<gene>
    <name evidence="2" type="ORF">Taro_022842</name>
</gene>
<comment type="caution">
    <text evidence="2">The sequence shown here is derived from an EMBL/GenBank/DDBJ whole genome shotgun (WGS) entry which is preliminary data.</text>
</comment>
<feature type="transmembrane region" description="Helical" evidence="1">
    <location>
        <begin position="479"/>
        <end position="499"/>
    </location>
</feature>
<feature type="transmembrane region" description="Helical" evidence="1">
    <location>
        <begin position="440"/>
        <end position="458"/>
    </location>
</feature>